<gene>
    <name evidence="2" type="ORF">LCGC14_0692840</name>
</gene>
<dbReference type="EMBL" id="LAZR01001449">
    <property type="protein sequence ID" value="KKN44472.1"/>
    <property type="molecule type" value="Genomic_DNA"/>
</dbReference>
<keyword evidence="1" id="KW-1133">Transmembrane helix</keyword>
<comment type="caution">
    <text evidence="2">The sequence shown here is derived from an EMBL/GenBank/DDBJ whole genome shotgun (WGS) entry which is preliminary data.</text>
</comment>
<keyword evidence="1" id="KW-0472">Membrane</keyword>
<dbReference type="AlphaFoldDB" id="A0A0F9R5B1"/>
<keyword evidence="1" id="KW-0812">Transmembrane</keyword>
<reference evidence="2" key="1">
    <citation type="journal article" date="2015" name="Nature">
        <title>Complex archaea that bridge the gap between prokaryotes and eukaryotes.</title>
        <authorList>
            <person name="Spang A."/>
            <person name="Saw J.H."/>
            <person name="Jorgensen S.L."/>
            <person name="Zaremba-Niedzwiedzka K."/>
            <person name="Martijn J."/>
            <person name="Lind A.E."/>
            <person name="van Eijk R."/>
            <person name="Schleper C."/>
            <person name="Guy L."/>
            <person name="Ettema T.J."/>
        </authorList>
    </citation>
    <scope>NUCLEOTIDE SEQUENCE</scope>
</reference>
<accession>A0A0F9R5B1</accession>
<sequence length="66" mass="7329">MDERETGKILEIVKRTDANVTKIFDTINDHETRIAVIETTRPSLIKIVSGVSVSIGIILAIYTVVM</sequence>
<name>A0A0F9R5B1_9ZZZZ</name>
<protein>
    <submittedName>
        <fullName evidence="2">Uncharacterized protein</fullName>
    </submittedName>
</protein>
<evidence type="ECO:0000313" key="2">
    <source>
        <dbReference type="EMBL" id="KKN44472.1"/>
    </source>
</evidence>
<feature type="transmembrane region" description="Helical" evidence="1">
    <location>
        <begin position="43"/>
        <end position="65"/>
    </location>
</feature>
<proteinExistence type="predicted"/>
<evidence type="ECO:0000256" key="1">
    <source>
        <dbReference type="SAM" id="Phobius"/>
    </source>
</evidence>
<organism evidence="2">
    <name type="scientific">marine sediment metagenome</name>
    <dbReference type="NCBI Taxonomy" id="412755"/>
    <lineage>
        <taxon>unclassified sequences</taxon>
        <taxon>metagenomes</taxon>
        <taxon>ecological metagenomes</taxon>
    </lineage>
</organism>